<accession>A0AAP9T0V7</accession>
<evidence type="ECO:0000313" key="3">
    <source>
        <dbReference type="EMBL" id="QKS25242.1"/>
    </source>
</evidence>
<dbReference type="InterPro" id="IPR054030">
    <property type="entry name" value="Gp5_Vgr_C"/>
</dbReference>
<dbReference type="EC" id="6.3.2.-" evidence="3"/>
<dbReference type="PANTHER" id="PTHR32305:SF11">
    <property type="entry name" value="TYPE VI SECRETION SYSTEM SPIKE PROTEIN VGRG3"/>
    <property type="match status" value="1"/>
</dbReference>
<dbReference type="GO" id="GO:0016874">
    <property type="term" value="F:ligase activity"/>
    <property type="evidence" value="ECO:0007669"/>
    <property type="project" value="UniProtKB-KW"/>
</dbReference>
<dbReference type="Proteomes" id="UP000509761">
    <property type="component" value="Chromosome"/>
</dbReference>
<keyword evidence="3" id="KW-0436">Ligase</keyword>
<sequence length="307" mass="33924">MRVAQGWVGGGYGSMAIPRIGHEVIISYLEADPDQPLITGRTYHAVNRPPYPLPAYKTRTVIRTQSHKADGFNELRFEDEAGEEQIWVHAQKDLDLLTLNDRTEDIKRDSTLHVFRDRTTDIDRDETRTVHRHEVHTVHGNETHTVDGNQTFTVHKNRRKTVDGNETDRIGKNWSSKVGKNKTETVGKAYLQNVGMGYSLNVRAIMNTLVGLSKSTQVGLNHSLNVGRNITLKAGKQLTLQVGNSRLVLTEDAIYLDAGEIHVKAGTKVHVDGPDDVLLNTGTAQPAPGSAEESDGPEPSDAKSPGW</sequence>
<dbReference type="InterPro" id="IPR037026">
    <property type="entry name" value="Vgr_OB-fold_dom_sf"/>
</dbReference>
<organism evidence="3 4">
    <name type="scientific">Vreelandella titanicae</name>
    <dbReference type="NCBI Taxonomy" id="664683"/>
    <lineage>
        <taxon>Bacteria</taxon>
        <taxon>Pseudomonadati</taxon>
        <taxon>Pseudomonadota</taxon>
        <taxon>Gammaproteobacteria</taxon>
        <taxon>Oceanospirillales</taxon>
        <taxon>Halomonadaceae</taxon>
        <taxon>Vreelandella</taxon>
    </lineage>
</organism>
<dbReference type="InterPro" id="IPR050708">
    <property type="entry name" value="T6SS_VgrG/RHS"/>
</dbReference>
<protein>
    <submittedName>
        <fullName evidence="3">Actin cross-linking toxin VgrG1</fullName>
        <ecNumber evidence="3">6.3.2.-</ecNumber>
    </submittedName>
</protein>
<dbReference type="AlphaFoldDB" id="A0AAP9T0V7"/>
<feature type="domain" description="Gp5/Type VI secretion system Vgr C-terminal trimerisation" evidence="2">
    <location>
        <begin position="61"/>
        <end position="168"/>
    </location>
</feature>
<dbReference type="EMBL" id="CP054580">
    <property type="protein sequence ID" value="QKS25242.1"/>
    <property type="molecule type" value="Genomic_DNA"/>
</dbReference>
<evidence type="ECO:0000256" key="1">
    <source>
        <dbReference type="SAM" id="MobiDB-lite"/>
    </source>
</evidence>
<dbReference type="Gene3D" id="2.40.50.230">
    <property type="entry name" value="Gp5 N-terminal domain"/>
    <property type="match status" value="1"/>
</dbReference>
<keyword evidence="4" id="KW-1185">Reference proteome</keyword>
<dbReference type="PANTHER" id="PTHR32305">
    <property type="match status" value="1"/>
</dbReference>
<proteinExistence type="predicted"/>
<feature type="region of interest" description="Disordered" evidence="1">
    <location>
        <begin position="274"/>
        <end position="307"/>
    </location>
</feature>
<evidence type="ECO:0000259" key="2">
    <source>
        <dbReference type="Pfam" id="PF22178"/>
    </source>
</evidence>
<evidence type="ECO:0000313" key="4">
    <source>
        <dbReference type="Proteomes" id="UP000509761"/>
    </source>
</evidence>
<gene>
    <name evidence="3" type="ORF">FX987_03038</name>
</gene>
<reference evidence="3 4" key="1">
    <citation type="submission" date="2019-12" db="EMBL/GenBank/DDBJ databases">
        <title>Genome sequencing and assembly of endphytes of Porphyra tenera.</title>
        <authorList>
            <person name="Park J.M."/>
            <person name="Shin R."/>
            <person name="Jo S.H."/>
        </authorList>
    </citation>
    <scope>NUCLEOTIDE SEQUENCE [LARGE SCALE GENOMIC DNA]</scope>
    <source>
        <strain evidence="3 4">GPM3</strain>
    </source>
</reference>
<name>A0AAP9T0V7_9GAMM</name>
<dbReference type="SUPFAM" id="SSF69349">
    <property type="entry name" value="Phage fibre proteins"/>
    <property type="match status" value="2"/>
</dbReference>
<dbReference type="Pfam" id="PF22178">
    <property type="entry name" value="Gp5_trimer_C"/>
    <property type="match status" value="1"/>
</dbReference>
<dbReference type="SUPFAM" id="SSF69255">
    <property type="entry name" value="gp5 N-terminal domain-like"/>
    <property type="match status" value="1"/>
</dbReference>